<proteinExistence type="predicted"/>
<protein>
    <submittedName>
        <fullName evidence="1">Uncharacterized protein</fullName>
    </submittedName>
</protein>
<name>A0A5M1DZG9_CAMUP</name>
<gene>
    <name evidence="1" type="ORF">FSE91_08165</name>
</gene>
<comment type="caution">
    <text evidence="1">The sequence shown here is derived from an EMBL/GenBank/DDBJ whole genome shotgun (WGS) entry which is preliminary data.</text>
</comment>
<dbReference type="EMBL" id="AAJCUB010000046">
    <property type="protein sequence ID" value="ECK6930770.1"/>
    <property type="molecule type" value="Genomic_DNA"/>
</dbReference>
<sequence>MKFLQLGLNHKGGSMLWSRKIHLNESLENIYNDVCFEETQLDNGEWICTDFKVIFKYNLLIFFI</sequence>
<accession>A0A5M1DZG9</accession>
<dbReference type="AlphaFoldDB" id="A0A5M1DZG9"/>
<organism evidence="1">
    <name type="scientific">Campylobacter upsaliensis</name>
    <dbReference type="NCBI Taxonomy" id="28080"/>
    <lineage>
        <taxon>Bacteria</taxon>
        <taxon>Pseudomonadati</taxon>
        <taxon>Campylobacterota</taxon>
        <taxon>Epsilonproteobacteria</taxon>
        <taxon>Campylobacterales</taxon>
        <taxon>Campylobacteraceae</taxon>
        <taxon>Campylobacter</taxon>
    </lineage>
</organism>
<evidence type="ECO:0000313" key="1">
    <source>
        <dbReference type="EMBL" id="ECK6930770.1"/>
    </source>
</evidence>
<reference evidence="1" key="1">
    <citation type="submission" date="2019-08" db="EMBL/GenBank/DDBJ databases">
        <authorList>
            <consortium name="GenomeTrakr network: Whole genome sequencing for foodborne pathogen traceback"/>
        </authorList>
    </citation>
    <scope>NUCLEOTIDE SEQUENCE</scope>
    <source>
        <strain evidence="1">TTU_623</strain>
    </source>
</reference>